<keyword evidence="3" id="KW-1185">Reference proteome</keyword>
<comment type="caution">
    <text evidence="2">The sequence shown here is derived from an EMBL/GenBank/DDBJ whole genome shotgun (WGS) entry which is preliminary data.</text>
</comment>
<proteinExistence type="predicted"/>
<dbReference type="Proteomes" id="UP001150217">
    <property type="component" value="Unassembled WGS sequence"/>
</dbReference>
<accession>A0ABQ8V0D2</accession>
<feature type="region of interest" description="Disordered" evidence="1">
    <location>
        <begin position="106"/>
        <end position="142"/>
    </location>
</feature>
<name>A0ABQ8V0D2_9AGAR</name>
<protein>
    <submittedName>
        <fullName evidence="2">Uncharacterized protein</fullName>
    </submittedName>
</protein>
<feature type="compositionally biased region" description="Basic and acidic residues" evidence="1">
    <location>
        <begin position="1"/>
        <end position="11"/>
    </location>
</feature>
<dbReference type="EMBL" id="JANVFT010000104">
    <property type="protein sequence ID" value="KAJ4467855.1"/>
    <property type="molecule type" value="Genomic_DNA"/>
</dbReference>
<feature type="region of interest" description="Disordered" evidence="1">
    <location>
        <begin position="1"/>
        <end position="82"/>
    </location>
</feature>
<evidence type="ECO:0000313" key="3">
    <source>
        <dbReference type="Proteomes" id="UP001150217"/>
    </source>
</evidence>
<gene>
    <name evidence="2" type="ORF">C8R41DRAFT_984757</name>
</gene>
<evidence type="ECO:0000256" key="1">
    <source>
        <dbReference type="SAM" id="MobiDB-lite"/>
    </source>
</evidence>
<reference evidence="2" key="1">
    <citation type="submission" date="2022-08" db="EMBL/GenBank/DDBJ databases">
        <title>A Global Phylogenomic Analysis of the Shiitake Genus Lentinula.</title>
        <authorList>
            <consortium name="DOE Joint Genome Institute"/>
            <person name="Sierra-Patev S."/>
            <person name="Min B."/>
            <person name="Naranjo-Ortiz M."/>
            <person name="Looney B."/>
            <person name="Konkel Z."/>
            <person name="Slot J.C."/>
            <person name="Sakamoto Y."/>
            <person name="Steenwyk J.L."/>
            <person name="Rokas A."/>
            <person name="Carro J."/>
            <person name="Camarero S."/>
            <person name="Ferreira P."/>
            <person name="Molpeceres G."/>
            <person name="Ruiz-Duenas F.J."/>
            <person name="Serrano A."/>
            <person name="Henrissat B."/>
            <person name="Drula E."/>
            <person name="Hughes K.W."/>
            <person name="Mata J.L."/>
            <person name="Ishikawa N.K."/>
            <person name="Vargas-Isla R."/>
            <person name="Ushijima S."/>
            <person name="Smith C.A."/>
            <person name="Ahrendt S."/>
            <person name="Andreopoulos W."/>
            <person name="He G."/>
            <person name="Labutti K."/>
            <person name="Lipzen A."/>
            <person name="Ng V."/>
            <person name="Riley R."/>
            <person name="Sandor L."/>
            <person name="Barry K."/>
            <person name="Martinez A.T."/>
            <person name="Xiao Y."/>
            <person name="Gibbons J.G."/>
            <person name="Terashima K."/>
            <person name="Grigoriev I.V."/>
            <person name="Hibbett D.S."/>
        </authorList>
    </citation>
    <scope>NUCLEOTIDE SEQUENCE</scope>
    <source>
        <strain evidence="2">RHP3577 ss4</strain>
    </source>
</reference>
<evidence type="ECO:0000313" key="2">
    <source>
        <dbReference type="EMBL" id="KAJ4467855.1"/>
    </source>
</evidence>
<sequence>MSVRQLKEEKTRRRRPTASGTTRPYVPQAASTINRPVINRLANFPAEPHIPVPPKGRAQTPYHPTIPPPDDDEEDEPPPPVVVPSVAGSVHLPSVLEHRQRHSEPLYHQIIPPPPPVDSTRQSAFDRPLWSPSGNPLPEPPRDPFNSEAYNSLDKDVARDRVRLGDVRLVPSSVLVERVNGETSSTAEVNEIAMDGVIPPPPVLKEQTGGSPPFLVMLGPSAAPAVGPSQINVPFPVITIPRAPSADQQPLFPPESPERHVYLHPILANLSRFLSPYPHRVLHNNFYPTATYLHEALKYLSAQPSPPKSAYALT</sequence>
<organism evidence="2 3">
    <name type="scientific">Lentinula lateritia</name>
    <dbReference type="NCBI Taxonomy" id="40482"/>
    <lineage>
        <taxon>Eukaryota</taxon>
        <taxon>Fungi</taxon>
        <taxon>Dikarya</taxon>
        <taxon>Basidiomycota</taxon>
        <taxon>Agaricomycotina</taxon>
        <taxon>Agaricomycetes</taxon>
        <taxon>Agaricomycetidae</taxon>
        <taxon>Agaricales</taxon>
        <taxon>Marasmiineae</taxon>
        <taxon>Omphalotaceae</taxon>
        <taxon>Lentinula</taxon>
    </lineage>
</organism>